<evidence type="ECO:0008006" key="4">
    <source>
        <dbReference type="Google" id="ProtNLM"/>
    </source>
</evidence>
<comment type="caution">
    <text evidence="2">The sequence shown here is derived from an EMBL/GenBank/DDBJ whole genome shotgun (WGS) entry which is preliminary data.</text>
</comment>
<proteinExistence type="predicted"/>
<evidence type="ECO:0000313" key="3">
    <source>
        <dbReference type="Proteomes" id="UP000054874"/>
    </source>
</evidence>
<reference evidence="2 3" key="1">
    <citation type="submission" date="2015-11" db="EMBL/GenBank/DDBJ databases">
        <title>Butyribacter intestini gen. nov., sp. nov., a butyric acid-producing bacterium of the family Lachnospiraceae isolated from the human faeces.</title>
        <authorList>
            <person name="Zou Y."/>
            <person name="Xue W."/>
            <person name="Luo G."/>
            <person name="Lv M."/>
        </authorList>
    </citation>
    <scope>NUCLEOTIDE SEQUENCE [LARGE SCALE GENOMIC DNA]</scope>
    <source>
        <strain evidence="2 3">ACET-33324</strain>
    </source>
</reference>
<keyword evidence="1" id="KW-0175">Coiled coil</keyword>
<dbReference type="AlphaFoldDB" id="A0A0V8QAP1"/>
<evidence type="ECO:0000256" key="1">
    <source>
        <dbReference type="SAM" id="Coils"/>
    </source>
</evidence>
<dbReference type="RefSeq" id="WP_058354183.1">
    <property type="nucleotide sequence ID" value="NZ_CABMMD010000211.1"/>
</dbReference>
<name>A0A0V8QAP1_9FIRM</name>
<accession>A0A0V8QAP1</accession>
<dbReference type="Proteomes" id="UP000054874">
    <property type="component" value="Unassembled WGS sequence"/>
</dbReference>
<protein>
    <recommendedName>
        <fullName evidence="4">Type IV pilus assembly protein PilO</fullName>
    </recommendedName>
</protein>
<gene>
    <name evidence="2" type="ORF">ASU35_15845</name>
</gene>
<evidence type="ECO:0000313" key="2">
    <source>
        <dbReference type="EMBL" id="KSV57572.1"/>
    </source>
</evidence>
<sequence length="213" mass="24134">MRMKITEQEKAMLLLLAALAILALAYFGIFQGTMKKTAALREENGVLKERVDILQEKEARKDEIERDTEEKRSLTQQMIDRIPGAQTTQNGIYLLNELEKAGNFKILSEAFNMNTDFWQNDSFETPLKGYCSQVMISYETTYEDLKKALAFFAEHKDRITVSEITTAYNALTGGLTGAMTLSMYSLEGTERTYSEPLIAYTATGVDNVFRTVE</sequence>
<keyword evidence="3" id="KW-1185">Reference proteome</keyword>
<dbReference type="EMBL" id="LNAM01000211">
    <property type="protein sequence ID" value="KSV57572.1"/>
    <property type="molecule type" value="Genomic_DNA"/>
</dbReference>
<organism evidence="2 3">
    <name type="scientific">Acetivibrio ethanolgignens</name>
    <dbReference type="NCBI Taxonomy" id="290052"/>
    <lineage>
        <taxon>Bacteria</taxon>
        <taxon>Bacillati</taxon>
        <taxon>Bacillota</taxon>
        <taxon>Clostridia</taxon>
        <taxon>Eubacteriales</taxon>
        <taxon>Oscillospiraceae</taxon>
        <taxon>Acetivibrio</taxon>
    </lineage>
</organism>
<feature type="coiled-coil region" evidence="1">
    <location>
        <begin position="37"/>
        <end position="77"/>
    </location>
</feature>
<dbReference type="STRING" id="290052.ASU35_15845"/>